<dbReference type="InterPro" id="IPR036885">
    <property type="entry name" value="SWIB_MDM2_dom_sf"/>
</dbReference>
<organism evidence="3 4">
    <name type="scientific">Roseomonas haemaphysalidis</name>
    <dbReference type="NCBI Taxonomy" id="2768162"/>
    <lineage>
        <taxon>Bacteria</taxon>
        <taxon>Pseudomonadati</taxon>
        <taxon>Pseudomonadota</taxon>
        <taxon>Alphaproteobacteria</taxon>
        <taxon>Acetobacterales</taxon>
        <taxon>Roseomonadaceae</taxon>
        <taxon>Roseomonas</taxon>
    </lineage>
</organism>
<dbReference type="Gene3D" id="1.10.245.10">
    <property type="entry name" value="SWIB/MDM2 domain"/>
    <property type="match status" value="1"/>
</dbReference>
<proteinExistence type="predicted"/>
<dbReference type="EMBL" id="JACTNG010000001">
    <property type="protein sequence ID" value="MBO1077870.1"/>
    <property type="molecule type" value="Genomic_DNA"/>
</dbReference>
<gene>
    <name evidence="3" type="ORF">IAI61_02420</name>
</gene>
<dbReference type="InterPro" id="IPR019835">
    <property type="entry name" value="SWIB_domain"/>
</dbReference>
<name>A0ABS3KLN9_9PROT</name>
<feature type="region of interest" description="Disordered" evidence="1">
    <location>
        <begin position="1"/>
        <end position="70"/>
    </location>
</feature>
<dbReference type="RefSeq" id="WP_207415522.1">
    <property type="nucleotide sequence ID" value="NZ_JACTNG010000001.1"/>
</dbReference>
<sequence length="138" mass="14776">MPTKTTSKTSEPKDSDAAAKPVKAKKADAAAKPAKAKDGAAEAKPVKAKKVAQPAEGRKPNALQQPLQPSEDLAAVVGSDKLARGEAVSKVWAYIKEHKLQNPKDGREILADDKLGKVFGKSKVTMFEMNKHLAQHLK</sequence>
<feature type="domain" description="DM2" evidence="2">
    <location>
        <begin position="62"/>
        <end position="138"/>
    </location>
</feature>
<dbReference type="PROSITE" id="PS51925">
    <property type="entry name" value="SWIB_MDM2"/>
    <property type="match status" value="1"/>
</dbReference>
<evidence type="ECO:0000256" key="1">
    <source>
        <dbReference type="SAM" id="MobiDB-lite"/>
    </source>
</evidence>
<dbReference type="InterPro" id="IPR003121">
    <property type="entry name" value="SWIB_MDM2_domain"/>
</dbReference>
<dbReference type="SUPFAM" id="SSF47592">
    <property type="entry name" value="SWIB/MDM2 domain"/>
    <property type="match status" value="1"/>
</dbReference>
<dbReference type="SMART" id="SM00151">
    <property type="entry name" value="SWIB"/>
    <property type="match status" value="1"/>
</dbReference>
<dbReference type="Pfam" id="PF02201">
    <property type="entry name" value="SWIB"/>
    <property type="match status" value="1"/>
</dbReference>
<protein>
    <recommendedName>
        <fullName evidence="2">DM2 domain-containing protein</fullName>
    </recommendedName>
</protein>
<dbReference type="Proteomes" id="UP001518989">
    <property type="component" value="Unassembled WGS sequence"/>
</dbReference>
<evidence type="ECO:0000313" key="4">
    <source>
        <dbReference type="Proteomes" id="UP001518989"/>
    </source>
</evidence>
<comment type="caution">
    <text evidence="3">The sequence shown here is derived from an EMBL/GenBank/DDBJ whole genome shotgun (WGS) entry which is preliminary data.</text>
</comment>
<accession>A0ABS3KLN9</accession>
<keyword evidence="4" id="KW-1185">Reference proteome</keyword>
<dbReference type="PANTHER" id="PTHR13844">
    <property type="entry name" value="SWI/SNF-RELATED MATRIX-ASSOCIATED ACTIN-DEPENDENT REGULATOR OF CHROMATIN SUBFAMILY D"/>
    <property type="match status" value="1"/>
</dbReference>
<evidence type="ECO:0000313" key="3">
    <source>
        <dbReference type="EMBL" id="MBO1077870.1"/>
    </source>
</evidence>
<reference evidence="3 4" key="1">
    <citation type="submission" date="2020-09" db="EMBL/GenBank/DDBJ databases">
        <title>Roseomonas.</title>
        <authorList>
            <person name="Zhu W."/>
        </authorList>
    </citation>
    <scope>NUCLEOTIDE SEQUENCE [LARGE SCALE GENOMIC DNA]</scope>
    <source>
        <strain evidence="3 4">573</strain>
    </source>
</reference>
<evidence type="ECO:0000259" key="2">
    <source>
        <dbReference type="PROSITE" id="PS51925"/>
    </source>
</evidence>
<dbReference type="CDD" id="cd10567">
    <property type="entry name" value="SWIB-MDM2_like"/>
    <property type="match status" value="1"/>
</dbReference>
<feature type="compositionally biased region" description="Basic and acidic residues" evidence="1">
    <location>
        <begin position="25"/>
        <end position="45"/>
    </location>
</feature>